<keyword evidence="2 9" id="KW-0813">Transport</keyword>
<dbReference type="InterPro" id="IPR000515">
    <property type="entry name" value="MetI-like"/>
</dbReference>
<dbReference type="InterPro" id="IPR050366">
    <property type="entry name" value="BP-dependent_transpt_permease"/>
</dbReference>
<dbReference type="SUPFAM" id="SSF161098">
    <property type="entry name" value="MetI-like"/>
    <property type="match status" value="1"/>
</dbReference>
<feature type="transmembrane region" description="Helical" evidence="9">
    <location>
        <begin position="130"/>
        <end position="149"/>
    </location>
</feature>
<dbReference type="GO" id="GO:0015031">
    <property type="term" value="P:protein transport"/>
    <property type="evidence" value="ECO:0007669"/>
    <property type="project" value="UniProtKB-KW"/>
</dbReference>
<dbReference type="GO" id="GO:0005886">
    <property type="term" value="C:plasma membrane"/>
    <property type="evidence" value="ECO:0007669"/>
    <property type="project" value="UniProtKB-SubCell"/>
</dbReference>
<sequence>MTARRFRLGLGVALVAIIALAGLLAPWIAPFDPNASGADVLSGATATHWMGTDDLGRDVYSRVLHGARISLLVGPLAALVTAIIGVPFGLLAGYARGRLNQFLVQVMDLFIALPNLVLALIITVMVGATLLNIVLVLGIVMWPEMARLVRGQVMSLRETPFIEAARSIGCKPSRILAFHIWPNIMRIVAAQMAIAVSAAIFTAASLGFLGLGLPPPAADWGSMVQSGFDYLSLNPLLSLAPGAAVALTVLGFYLVGRSVE</sequence>
<dbReference type="RefSeq" id="WP_092955299.1">
    <property type="nucleotide sequence ID" value="NZ_FOSQ01000001.1"/>
</dbReference>
<feature type="transmembrane region" description="Helical" evidence="9">
    <location>
        <begin position="102"/>
        <end position="124"/>
    </location>
</feature>
<name>A0A1I3XSW1_9PROT</name>
<evidence type="ECO:0000256" key="7">
    <source>
        <dbReference type="ARBA" id="ARBA00022989"/>
    </source>
</evidence>
<evidence type="ECO:0000313" key="12">
    <source>
        <dbReference type="Proteomes" id="UP000199473"/>
    </source>
</evidence>
<dbReference type="Proteomes" id="UP000199473">
    <property type="component" value="Unassembled WGS sequence"/>
</dbReference>
<keyword evidence="4 9" id="KW-0812">Transmembrane</keyword>
<feature type="transmembrane region" description="Helical" evidence="9">
    <location>
        <begin position="7"/>
        <end position="29"/>
    </location>
</feature>
<dbReference type="AlphaFoldDB" id="A0A1I3XSW1"/>
<comment type="subcellular location">
    <subcellularLocation>
        <location evidence="1 9">Cell membrane</location>
        <topology evidence="1 9">Multi-pass membrane protein</topology>
    </subcellularLocation>
</comment>
<feature type="transmembrane region" description="Helical" evidence="9">
    <location>
        <begin position="192"/>
        <end position="213"/>
    </location>
</feature>
<dbReference type="EMBL" id="FOSQ01000001">
    <property type="protein sequence ID" value="SFK22573.1"/>
    <property type="molecule type" value="Genomic_DNA"/>
</dbReference>
<dbReference type="PROSITE" id="PS50928">
    <property type="entry name" value="ABC_TM1"/>
    <property type="match status" value="1"/>
</dbReference>
<dbReference type="STRING" id="1123062.SAMN02745775_101618"/>
<comment type="similarity">
    <text evidence="9">Belongs to the binding-protein-dependent transport system permease family.</text>
</comment>
<feature type="domain" description="ABC transmembrane type-1" evidence="10">
    <location>
        <begin position="67"/>
        <end position="256"/>
    </location>
</feature>
<organism evidence="11 12">
    <name type="scientific">Falsiroseomonas stagni DSM 19981</name>
    <dbReference type="NCBI Taxonomy" id="1123062"/>
    <lineage>
        <taxon>Bacteria</taxon>
        <taxon>Pseudomonadati</taxon>
        <taxon>Pseudomonadota</taxon>
        <taxon>Alphaproteobacteria</taxon>
        <taxon>Acetobacterales</taxon>
        <taxon>Roseomonadaceae</taxon>
        <taxon>Falsiroseomonas</taxon>
    </lineage>
</organism>
<dbReference type="CDD" id="cd06261">
    <property type="entry name" value="TM_PBP2"/>
    <property type="match status" value="1"/>
</dbReference>
<evidence type="ECO:0000256" key="1">
    <source>
        <dbReference type="ARBA" id="ARBA00004651"/>
    </source>
</evidence>
<dbReference type="PANTHER" id="PTHR43386">
    <property type="entry name" value="OLIGOPEPTIDE TRANSPORT SYSTEM PERMEASE PROTEIN APPC"/>
    <property type="match status" value="1"/>
</dbReference>
<protein>
    <submittedName>
        <fullName evidence="11">Peptide/nickel transport system permease protein</fullName>
    </submittedName>
</protein>
<feature type="transmembrane region" description="Helical" evidence="9">
    <location>
        <begin position="233"/>
        <end position="255"/>
    </location>
</feature>
<gene>
    <name evidence="11" type="ORF">SAMN02745775_101618</name>
</gene>
<keyword evidence="12" id="KW-1185">Reference proteome</keyword>
<evidence type="ECO:0000259" key="10">
    <source>
        <dbReference type="PROSITE" id="PS50928"/>
    </source>
</evidence>
<dbReference type="PANTHER" id="PTHR43386:SF1">
    <property type="entry name" value="D,D-DIPEPTIDE TRANSPORT SYSTEM PERMEASE PROTEIN DDPC-RELATED"/>
    <property type="match status" value="1"/>
</dbReference>
<keyword evidence="3" id="KW-1003">Cell membrane</keyword>
<evidence type="ECO:0000256" key="8">
    <source>
        <dbReference type="ARBA" id="ARBA00023136"/>
    </source>
</evidence>
<evidence type="ECO:0000256" key="2">
    <source>
        <dbReference type="ARBA" id="ARBA00022448"/>
    </source>
</evidence>
<feature type="transmembrane region" description="Helical" evidence="9">
    <location>
        <begin position="69"/>
        <end position="95"/>
    </location>
</feature>
<keyword evidence="6" id="KW-0653">Protein transport</keyword>
<keyword evidence="5" id="KW-0571">Peptide transport</keyword>
<evidence type="ECO:0000256" key="3">
    <source>
        <dbReference type="ARBA" id="ARBA00022475"/>
    </source>
</evidence>
<evidence type="ECO:0000256" key="6">
    <source>
        <dbReference type="ARBA" id="ARBA00022927"/>
    </source>
</evidence>
<dbReference type="GO" id="GO:0015833">
    <property type="term" value="P:peptide transport"/>
    <property type="evidence" value="ECO:0007669"/>
    <property type="project" value="UniProtKB-KW"/>
</dbReference>
<dbReference type="GO" id="GO:0055085">
    <property type="term" value="P:transmembrane transport"/>
    <property type="evidence" value="ECO:0007669"/>
    <property type="project" value="InterPro"/>
</dbReference>
<accession>A0A1I3XSW1</accession>
<keyword evidence="8 9" id="KW-0472">Membrane</keyword>
<dbReference type="InterPro" id="IPR035906">
    <property type="entry name" value="MetI-like_sf"/>
</dbReference>
<dbReference type="Pfam" id="PF00528">
    <property type="entry name" value="BPD_transp_1"/>
    <property type="match status" value="1"/>
</dbReference>
<evidence type="ECO:0000256" key="5">
    <source>
        <dbReference type="ARBA" id="ARBA00022856"/>
    </source>
</evidence>
<dbReference type="OrthoDB" id="9805884at2"/>
<dbReference type="Gene3D" id="1.10.3720.10">
    <property type="entry name" value="MetI-like"/>
    <property type="match status" value="1"/>
</dbReference>
<evidence type="ECO:0000256" key="9">
    <source>
        <dbReference type="RuleBase" id="RU363032"/>
    </source>
</evidence>
<evidence type="ECO:0000256" key="4">
    <source>
        <dbReference type="ARBA" id="ARBA00022692"/>
    </source>
</evidence>
<evidence type="ECO:0000313" key="11">
    <source>
        <dbReference type="EMBL" id="SFK22573.1"/>
    </source>
</evidence>
<reference evidence="11 12" key="1">
    <citation type="submission" date="2016-10" db="EMBL/GenBank/DDBJ databases">
        <authorList>
            <person name="de Groot N.N."/>
        </authorList>
    </citation>
    <scope>NUCLEOTIDE SEQUENCE [LARGE SCALE GENOMIC DNA]</scope>
    <source>
        <strain evidence="11 12">DSM 19981</strain>
    </source>
</reference>
<keyword evidence="7 9" id="KW-1133">Transmembrane helix</keyword>
<proteinExistence type="inferred from homology"/>